<accession>A0A1J5SW57</accession>
<keyword evidence="3 4" id="KW-0560">Oxidoreductase</keyword>
<evidence type="ECO:0000256" key="1">
    <source>
        <dbReference type="ARBA" id="ARBA00006484"/>
    </source>
</evidence>
<dbReference type="PANTHER" id="PTHR43490:SF99">
    <property type="entry name" value="SHORT-CHAIN DEHYDROGENASE_REDUCTASE"/>
    <property type="match status" value="1"/>
</dbReference>
<dbReference type="Pfam" id="PF00106">
    <property type="entry name" value="adh_short"/>
    <property type="match status" value="1"/>
</dbReference>
<dbReference type="PRINTS" id="PR00080">
    <property type="entry name" value="SDRFAMILY"/>
</dbReference>
<evidence type="ECO:0000256" key="3">
    <source>
        <dbReference type="ARBA" id="ARBA00023002"/>
    </source>
</evidence>
<evidence type="ECO:0000313" key="4">
    <source>
        <dbReference type="EMBL" id="OIR12778.1"/>
    </source>
</evidence>
<sequence>MSKKIALVTGANKGIGFETAKQLGKKGITIIAAARNADNGNKAVSKLQAEGIDAEFLQLDVTNTTQIQQAFEYINNKYGKLDILINNAGIAVEHGGWGANTATTVTEKELHQTFDTNFFSIVLLTNKLLPLLEKSEAGRIVNLSSILGSLTLHSDPTSPIYSSKLFAYDASKTALNAYTIHLAAALADTKIKVNSAHPGWVKTDMGSDAAPMEIVDGAKTSVELALLDDDGPNGKYIHLGQELPW</sequence>
<organism evidence="4">
    <name type="scientific">mine drainage metagenome</name>
    <dbReference type="NCBI Taxonomy" id="410659"/>
    <lineage>
        <taxon>unclassified sequences</taxon>
        <taxon>metagenomes</taxon>
        <taxon>ecological metagenomes</taxon>
    </lineage>
</organism>
<reference evidence="4" key="1">
    <citation type="submission" date="2016-10" db="EMBL/GenBank/DDBJ databases">
        <title>Sequence of Gallionella enrichment culture.</title>
        <authorList>
            <person name="Poehlein A."/>
            <person name="Muehling M."/>
            <person name="Daniel R."/>
        </authorList>
    </citation>
    <scope>NUCLEOTIDE SEQUENCE</scope>
</reference>
<proteinExistence type="inferred from homology"/>
<dbReference type="EMBL" id="MLJW01000016">
    <property type="protein sequence ID" value="OIR12778.1"/>
    <property type="molecule type" value="Genomic_DNA"/>
</dbReference>
<dbReference type="InterPro" id="IPR002347">
    <property type="entry name" value="SDR_fam"/>
</dbReference>
<dbReference type="PRINTS" id="PR00081">
    <property type="entry name" value="GDHRDH"/>
</dbReference>
<dbReference type="EC" id="1.3.1.-" evidence="4"/>
<dbReference type="InterPro" id="IPR036291">
    <property type="entry name" value="NAD(P)-bd_dom_sf"/>
</dbReference>
<evidence type="ECO:0000256" key="2">
    <source>
        <dbReference type="ARBA" id="ARBA00022857"/>
    </source>
</evidence>
<dbReference type="CDD" id="cd05324">
    <property type="entry name" value="carb_red_PTCR-like_SDR_c"/>
    <property type="match status" value="1"/>
</dbReference>
<gene>
    <name evidence="4" type="primary">actIII_1</name>
    <name evidence="4" type="ORF">GALL_58450</name>
</gene>
<dbReference type="Gene3D" id="3.40.50.720">
    <property type="entry name" value="NAD(P)-binding Rossmann-like Domain"/>
    <property type="match status" value="1"/>
</dbReference>
<comment type="similarity">
    <text evidence="1">Belongs to the short-chain dehydrogenases/reductases (SDR) family.</text>
</comment>
<dbReference type="GO" id="GO:0016616">
    <property type="term" value="F:oxidoreductase activity, acting on the CH-OH group of donors, NAD or NADP as acceptor"/>
    <property type="evidence" value="ECO:0007669"/>
    <property type="project" value="InterPro"/>
</dbReference>
<name>A0A1J5SW57_9ZZZZ</name>
<comment type="caution">
    <text evidence="4">The sequence shown here is derived from an EMBL/GenBank/DDBJ whole genome shotgun (WGS) entry which is preliminary data.</text>
</comment>
<dbReference type="AlphaFoldDB" id="A0A1J5SW57"/>
<protein>
    <submittedName>
        <fullName evidence="4">Putative ketoacyl reductase</fullName>
        <ecNumber evidence="4">1.3.1.-</ecNumber>
    </submittedName>
</protein>
<dbReference type="PANTHER" id="PTHR43490">
    <property type="entry name" value="(+)-NEOMENTHOL DEHYDROGENASE"/>
    <property type="match status" value="1"/>
</dbReference>
<keyword evidence="2" id="KW-0521">NADP</keyword>
<dbReference type="SUPFAM" id="SSF51735">
    <property type="entry name" value="NAD(P)-binding Rossmann-fold domains"/>
    <property type="match status" value="1"/>
</dbReference>
<dbReference type="InterPro" id="IPR045313">
    <property type="entry name" value="CBR1-like"/>
</dbReference>